<organism evidence="2 3">
    <name type="scientific">Ancylobacter crimeensis</name>
    <dbReference type="NCBI Taxonomy" id="2579147"/>
    <lineage>
        <taxon>Bacteria</taxon>
        <taxon>Pseudomonadati</taxon>
        <taxon>Pseudomonadota</taxon>
        <taxon>Alphaproteobacteria</taxon>
        <taxon>Hyphomicrobiales</taxon>
        <taxon>Xanthobacteraceae</taxon>
        <taxon>Ancylobacter</taxon>
    </lineage>
</organism>
<dbReference type="InterPro" id="IPR005025">
    <property type="entry name" value="FMN_Rdtase-like_dom"/>
</dbReference>
<dbReference type="SUPFAM" id="SSF52218">
    <property type="entry name" value="Flavoproteins"/>
    <property type="match status" value="1"/>
</dbReference>
<dbReference type="InterPro" id="IPR029039">
    <property type="entry name" value="Flavoprotein-like_sf"/>
</dbReference>
<reference evidence="2 3" key="1">
    <citation type="submission" date="2022-04" db="EMBL/GenBank/DDBJ databases">
        <authorList>
            <person name="Grouzdev D.S."/>
            <person name="Pantiukh K.S."/>
            <person name="Krutkina M.S."/>
        </authorList>
    </citation>
    <scope>NUCLEOTIDE SEQUENCE [LARGE SCALE GENOMIC DNA]</scope>
    <source>
        <strain evidence="2 3">6x-1</strain>
    </source>
</reference>
<name>A0ABT0DAE7_9HYPH</name>
<dbReference type="EMBL" id="JALKCH010000005">
    <property type="protein sequence ID" value="MCK0196910.1"/>
    <property type="molecule type" value="Genomic_DNA"/>
</dbReference>
<evidence type="ECO:0000313" key="2">
    <source>
        <dbReference type="EMBL" id="MCK0196910.1"/>
    </source>
</evidence>
<dbReference type="RefSeq" id="WP_247028420.1">
    <property type="nucleotide sequence ID" value="NZ_JALKCH010000005.1"/>
</dbReference>
<dbReference type="Pfam" id="PF03358">
    <property type="entry name" value="FMN_red"/>
    <property type="match status" value="1"/>
</dbReference>
<dbReference type="PANTHER" id="PTHR30543">
    <property type="entry name" value="CHROMATE REDUCTASE"/>
    <property type="match status" value="1"/>
</dbReference>
<accession>A0ABT0DAE7</accession>
<protein>
    <submittedName>
        <fullName evidence="2">NAD(P)H-dependent oxidoreductase</fullName>
    </submittedName>
</protein>
<evidence type="ECO:0000259" key="1">
    <source>
        <dbReference type="Pfam" id="PF03358"/>
    </source>
</evidence>
<dbReference type="Gene3D" id="3.40.50.360">
    <property type="match status" value="1"/>
</dbReference>
<proteinExistence type="predicted"/>
<gene>
    <name evidence="2" type="ORF">MWN34_08290</name>
</gene>
<keyword evidence="3" id="KW-1185">Reference proteome</keyword>
<dbReference type="InterPro" id="IPR050712">
    <property type="entry name" value="NAD(P)H-dep_reductase"/>
</dbReference>
<dbReference type="PANTHER" id="PTHR30543:SF21">
    <property type="entry name" value="NAD(P)H-DEPENDENT FMN REDUCTASE LOT6"/>
    <property type="match status" value="1"/>
</dbReference>
<feature type="domain" description="NADPH-dependent FMN reductase-like" evidence="1">
    <location>
        <begin position="3"/>
        <end position="155"/>
    </location>
</feature>
<comment type="caution">
    <text evidence="2">The sequence shown here is derived from an EMBL/GenBank/DDBJ whole genome shotgun (WGS) entry which is preliminary data.</text>
</comment>
<sequence>MATRIVVFAGSIRTGAFSGKLAALAAKELAAAGAEAELLSLADYPLPIYNGDEEAADGVPAPAKALRDRLAGAHGVFVVTPEYNAGIPPLLKNAIDWVSRVKGGEGDPFKGPVWAIGCSSPGAMGGYRASIMLRQTLALGLGALVLGDQASVGGAGQAFDDTGALKDERTAGFLRGVLGKLVAEAGRRAG</sequence>
<dbReference type="Proteomes" id="UP001203284">
    <property type="component" value="Unassembled WGS sequence"/>
</dbReference>
<evidence type="ECO:0000313" key="3">
    <source>
        <dbReference type="Proteomes" id="UP001203284"/>
    </source>
</evidence>